<keyword evidence="2 3" id="KW-0501">Molybdenum cofactor biosynthesis</keyword>
<dbReference type="NCBIfam" id="TIGR00129">
    <property type="entry name" value="fdhD_narQ"/>
    <property type="match status" value="1"/>
</dbReference>
<comment type="function">
    <text evidence="3">Required for formate dehydrogenase (FDH) activity. Acts as a sulfur carrier protein that transfers sulfur from IscS to the molybdenum cofactor prior to its insertion into FDH.</text>
</comment>
<name>A0A8J2VHB2_9BACL</name>
<evidence type="ECO:0000256" key="3">
    <source>
        <dbReference type="HAMAP-Rule" id="MF_00187"/>
    </source>
</evidence>
<dbReference type="Gene3D" id="3.40.140.10">
    <property type="entry name" value="Cytidine Deaminase, domain 2"/>
    <property type="match status" value="1"/>
</dbReference>
<comment type="caution">
    <text evidence="4">The sequence shown here is derived from an EMBL/GenBank/DDBJ whole genome shotgun (WGS) entry which is preliminary data.</text>
</comment>
<proteinExistence type="inferred from homology"/>
<feature type="binding site" evidence="3">
    <location>
        <begin position="254"/>
        <end position="259"/>
    </location>
    <ligand>
        <name>Mo-bis(molybdopterin guanine dinucleotide)</name>
        <dbReference type="ChEBI" id="CHEBI:60539"/>
    </ligand>
</feature>
<dbReference type="HAMAP" id="MF_00187">
    <property type="entry name" value="FdhD"/>
    <property type="match status" value="1"/>
</dbReference>
<evidence type="ECO:0000256" key="2">
    <source>
        <dbReference type="ARBA" id="ARBA00023150"/>
    </source>
</evidence>
<accession>A0A8J2VHB2</accession>
<evidence type="ECO:0000313" key="5">
    <source>
        <dbReference type="Proteomes" id="UP000625210"/>
    </source>
</evidence>
<gene>
    <name evidence="3 4" type="primary">fdhD</name>
    <name evidence="4" type="ORF">GCM10011571_04880</name>
</gene>
<dbReference type="GO" id="GO:0097163">
    <property type="term" value="F:sulfur carrier activity"/>
    <property type="evidence" value="ECO:0007669"/>
    <property type="project" value="UniProtKB-UniRule"/>
</dbReference>
<evidence type="ECO:0000256" key="1">
    <source>
        <dbReference type="ARBA" id="ARBA00022490"/>
    </source>
</evidence>
<dbReference type="InterPro" id="IPR016193">
    <property type="entry name" value="Cytidine_deaminase-like"/>
</dbReference>
<comment type="subcellular location">
    <subcellularLocation>
        <location evidence="3">Cytoplasm</location>
    </subcellularLocation>
</comment>
<sequence length="274" mass="30643">MKKPRHPQPKEIDVKRIIHRYTAAAYHPEKKQDRIVRETPLTMMVNGEEFATLVCSPIDLEELVIGFLASEGLIRSMEEIRGLTLDRDKGYAYVELSHPPSRTAAAHSKRIVGSCCGKSRQFYFQSDARTAKTVMSRLQVTPAQCIRLIRKLQQASEAFHQTGGVHNAALCTPDQLLISYTDIGRHNTLDRIYGHCLQHRISLSDKLITFSGRVSSEVLLKTAKIGIGILLSKSAPTDLALDLAEDLGITVCGFIRGEKMNVYTHGERIVFSQQ</sequence>
<evidence type="ECO:0000313" key="4">
    <source>
        <dbReference type="EMBL" id="GGE06747.1"/>
    </source>
</evidence>
<dbReference type="PANTHER" id="PTHR30592:SF1">
    <property type="entry name" value="SULFUR CARRIER PROTEIN FDHD"/>
    <property type="match status" value="1"/>
</dbReference>
<dbReference type="Pfam" id="PF02634">
    <property type="entry name" value="FdhD-NarQ"/>
    <property type="match status" value="1"/>
</dbReference>
<feature type="active site" description="Cysteine persulfide intermediate" evidence="3">
    <location>
        <position position="116"/>
    </location>
</feature>
<reference evidence="4" key="2">
    <citation type="submission" date="2020-09" db="EMBL/GenBank/DDBJ databases">
        <authorList>
            <person name="Sun Q."/>
            <person name="Zhou Y."/>
        </authorList>
    </citation>
    <scope>NUCLEOTIDE SEQUENCE</scope>
    <source>
        <strain evidence="4">CGMCC 1.15179</strain>
    </source>
</reference>
<reference evidence="4" key="1">
    <citation type="journal article" date="2014" name="Int. J. Syst. Evol. Microbiol.">
        <title>Complete genome sequence of Corynebacterium casei LMG S-19264T (=DSM 44701T), isolated from a smear-ripened cheese.</title>
        <authorList>
            <consortium name="US DOE Joint Genome Institute (JGI-PGF)"/>
            <person name="Walter F."/>
            <person name="Albersmeier A."/>
            <person name="Kalinowski J."/>
            <person name="Ruckert C."/>
        </authorList>
    </citation>
    <scope>NUCLEOTIDE SEQUENCE</scope>
    <source>
        <strain evidence="4">CGMCC 1.15179</strain>
    </source>
</reference>
<dbReference type="Proteomes" id="UP000625210">
    <property type="component" value="Unassembled WGS sequence"/>
</dbReference>
<keyword evidence="5" id="KW-1185">Reference proteome</keyword>
<dbReference type="PIRSF" id="PIRSF015626">
    <property type="entry name" value="FdhD"/>
    <property type="match status" value="1"/>
</dbReference>
<comment type="similarity">
    <text evidence="3">Belongs to the FdhD family.</text>
</comment>
<dbReference type="EMBL" id="BMHQ01000002">
    <property type="protein sequence ID" value="GGE06747.1"/>
    <property type="molecule type" value="Genomic_DNA"/>
</dbReference>
<dbReference type="InterPro" id="IPR003786">
    <property type="entry name" value="FdhD"/>
</dbReference>
<dbReference type="GO" id="GO:0006777">
    <property type="term" value="P:Mo-molybdopterin cofactor biosynthetic process"/>
    <property type="evidence" value="ECO:0007669"/>
    <property type="project" value="UniProtKB-UniRule"/>
</dbReference>
<keyword evidence="1 3" id="KW-0963">Cytoplasm</keyword>
<dbReference type="SUPFAM" id="SSF53927">
    <property type="entry name" value="Cytidine deaminase-like"/>
    <property type="match status" value="1"/>
</dbReference>
<dbReference type="PANTHER" id="PTHR30592">
    <property type="entry name" value="FORMATE DEHYDROGENASE"/>
    <property type="match status" value="1"/>
</dbReference>
<dbReference type="AlphaFoldDB" id="A0A8J2VHB2"/>
<organism evidence="4 5">
    <name type="scientific">Marinithermofilum abyssi</name>
    <dbReference type="NCBI Taxonomy" id="1571185"/>
    <lineage>
        <taxon>Bacteria</taxon>
        <taxon>Bacillati</taxon>
        <taxon>Bacillota</taxon>
        <taxon>Bacilli</taxon>
        <taxon>Bacillales</taxon>
        <taxon>Thermoactinomycetaceae</taxon>
        <taxon>Marinithermofilum</taxon>
    </lineage>
</organism>
<dbReference type="GO" id="GO:0016783">
    <property type="term" value="F:sulfurtransferase activity"/>
    <property type="evidence" value="ECO:0007669"/>
    <property type="project" value="InterPro"/>
</dbReference>
<protein>
    <recommendedName>
        <fullName evidence="3">Sulfur carrier protein FdhD</fullName>
    </recommendedName>
</protein>
<dbReference type="GO" id="GO:0005737">
    <property type="term" value="C:cytoplasm"/>
    <property type="evidence" value="ECO:0007669"/>
    <property type="project" value="UniProtKB-SubCell"/>
</dbReference>
<dbReference type="Gene3D" id="3.10.20.10">
    <property type="match status" value="1"/>
</dbReference>